<organism evidence="10 11">
    <name type="scientific">Pseudonocardia ailaonensis</name>
    <dbReference type="NCBI Taxonomy" id="367279"/>
    <lineage>
        <taxon>Bacteria</taxon>
        <taxon>Bacillati</taxon>
        <taxon>Actinomycetota</taxon>
        <taxon>Actinomycetes</taxon>
        <taxon>Pseudonocardiales</taxon>
        <taxon>Pseudonocardiaceae</taxon>
        <taxon>Pseudonocardia</taxon>
    </lineage>
</organism>
<feature type="domain" description="Rieske" evidence="9">
    <location>
        <begin position="59"/>
        <end position="166"/>
    </location>
</feature>
<evidence type="ECO:0000256" key="6">
    <source>
        <dbReference type="ARBA" id="ARBA00023014"/>
    </source>
</evidence>
<dbReference type="Pfam" id="PF00355">
    <property type="entry name" value="Rieske"/>
    <property type="match status" value="1"/>
</dbReference>
<evidence type="ECO:0000256" key="5">
    <source>
        <dbReference type="ARBA" id="ARBA00023004"/>
    </source>
</evidence>
<keyword evidence="2" id="KW-0001">2Fe-2S</keyword>
<keyword evidence="7" id="KW-0520">NAD</keyword>
<dbReference type="InterPro" id="IPR015879">
    <property type="entry name" value="Ring_hydroxy_dOase_asu_C_dom"/>
</dbReference>
<proteinExistence type="predicted"/>
<evidence type="ECO:0000313" key="11">
    <source>
        <dbReference type="Proteomes" id="UP001500449"/>
    </source>
</evidence>
<dbReference type="PROSITE" id="PS00570">
    <property type="entry name" value="RING_HYDROXYL_ALPHA"/>
    <property type="match status" value="1"/>
</dbReference>
<comment type="cofactor">
    <cofactor evidence="1">
        <name>Fe cation</name>
        <dbReference type="ChEBI" id="CHEBI:24875"/>
    </cofactor>
</comment>
<evidence type="ECO:0000259" key="9">
    <source>
        <dbReference type="PROSITE" id="PS51296"/>
    </source>
</evidence>
<evidence type="ECO:0000256" key="7">
    <source>
        <dbReference type="ARBA" id="ARBA00023027"/>
    </source>
</evidence>
<keyword evidence="11" id="KW-1185">Reference proteome</keyword>
<keyword evidence="6" id="KW-0411">Iron-sulfur</keyword>
<evidence type="ECO:0000256" key="2">
    <source>
        <dbReference type="ARBA" id="ARBA00022714"/>
    </source>
</evidence>
<comment type="caution">
    <text evidence="10">The sequence shown here is derived from an EMBL/GenBank/DDBJ whole genome shotgun (WGS) entry which is preliminary data.</text>
</comment>
<sequence>MSVVLEPKLNGKTPWFAGDVPPELVPEKYRLARAFVPKARYLDPEFLQLEIDKLFARTWQVACRVEELPGVGNFVEYEIGSHSIIVVRESRTAIRSYFNACRHRGTRLAKGRGRVGSLICPFHGWRWNLDGSIRLVLDREEFVPRSDDDLGLVSVRTELWGGFVFVTMDPDAAPLLEYLDPIPRIFEPFHYENMRIRWQKGVILPCNWKTALDGFLEAYHVAGTHPQLHRFDKSNTNIASLKELEERTWSPTTTYERHAHYSSVGKKKSDPAAARATKDPNVRGTDGVVDPREAFALSVQYIYDDMRGLENERSWRAAEALKTAEVPEGSTTGDVFMRLYRDLVESEGYEWNDITPEQWAEAGTAWNVFPNTILLPNQGSSFMYRARPNGTDPDSCLFEIFGLDQVPVHEYDTKREHEPQVFTDFRDGDFGEVFGQDLMNAKEVTVGMHSPSFDGHRLSEDQEMTIYNHHRVADRFLWSD</sequence>
<dbReference type="SUPFAM" id="SSF55961">
    <property type="entry name" value="Bet v1-like"/>
    <property type="match status" value="1"/>
</dbReference>
<dbReference type="PANTHER" id="PTHR43756">
    <property type="entry name" value="CHOLINE MONOOXYGENASE, CHLOROPLASTIC"/>
    <property type="match status" value="1"/>
</dbReference>
<evidence type="ECO:0000256" key="3">
    <source>
        <dbReference type="ARBA" id="ARBA00022723"/>
    </source>
</evidence>
<dbReference type="GO" id="GO:0051213">
    <property type="term" value="F:dioxygenase activity"/>
    <property type="evidence" value="ECO:0007669"/>
    <property type="project" value="UniProtKB-KW"/>
</dbReference>
<dbReference type="Gene3D" id="3.90.380.10">
    <property type="entry name" value="Naphthalene 1,2-dioxygenase Alpha Subunit, Chain A, domain 1"/>
    <property type="match status" value="1"/>
</dbReference>
<dbReference type="InterPro" id="IPR036922">
    <property type="entry name" value="Rieske_2Fe-2S_sf"/>
</dbReference>
<keyword evidence="4" id="KW-0560">Oxidoreductase</keyword>
<reference evidence="10 11" key="1">
    <citation type="journal article" date="2019" name="Int. J. Syst. Evol. Microbiol.">
        <title>The Global Catalogue of Microorganisms (GCM) 10K type strain sequencing project: providing services to taxonomists for standard genome sequencing and annotation.</title>
        <authorList>
            <consortium name="The Broad Institute Genomics Platform"/>
            <consortium name="The Broad Institute Genome Sequencing Center for Infectious Disease"/>
            <person name="Wu L."/>
            <person name="Ma J."/>
        </authorList>
    </citation>
    <scope>NUCLEOTIDE SEQUENCE [LARGE SCALE GENOMIC DNA]</scope>
    <source>
        <strain evidence="10 11">JCM 16009</strain>
    </source>
</reference>
<protein>
    <submittedName>
        <fullName evidence="10">Aromatic ring-hydroxylating dioxygenase subunit alpha</fullName>
    </submittedName>
</protein>
<dbReference type="EMBL" id="BAAAQK010000004">
    <property type="protein sequence ID" value="GAA1838337.1"/>
    <property type="molecule type" value="Genomic_DNA"/>
</dbReference>
<evidence type="ECO:0000256" key="8">
    <source>
        <dbReference type="SAM" id="MobiDB-lite"/>
    </source>
</evidence>
<feature type="region of interest" description="Disordered" evidence="8">
    <location>
        <begin position="260"/>
        <end position="287"/>
    </location>
</feature>
<dbReference type="RefSeq" id="WP_344414136.1">
    <property type="nucleotide sequence ID" value="NZ_BAAAQK010000004.1"/>
</dbReference>
<dbReference type="PRINTS" id="PR00090">
    <property type="entry name" value="RNGDIOXGNASE"/>
</dbReference>
<dbReference type="Gene3D" id="2.102.10.10">
    <property type="entry name" value="Rieske [2Fe-2S] iron-sulphur domain"/>
    <property type="match status" value="1"/>
</dbReference>
<keyword evidence="3" id="KW-0479">Metal-binding</keyword>
<dbReference type="InterPro" id="IPR017941">
    <property type="entry name" value="Rieske_2Fe-2S"/>
</dbReference>
<dbReference type="PANTHER" id="PTHR43756:SF5">
    <property type="entry name" value="CHOLINE MONOOXYGENASE, CHLOROPLASTIC"/>
    <property type="match status" value="1"/>
</dbReference>
<dbReference type="InterPro" id="IPR015881">
    <property type="entry name" value="ARHD_Rieske_2Fe_2S"/>
</dbReference>
<evidence type="ECO:0000313" key="10">
    <source>
        <dbReference type="EMBL" id="GAA1838337.1"/>
    </source>
</evidence>
<accession>A0ABN2MTL7</accession>
<dbReference type="CDD" id="cd03469">
    <property type="entry name" value="Rieske_RO_Alpha_N"/>
    <property type="match status" value="1"/>
</dbReference>
<gene>
    <name evidence="10" type="ORF">GCM10009836_16600</name>
</gene>
<keyword evidence="10" id="KW-0223">Dioxygenase</keyword>
<dbReference type="SUPFAM" id="SSF50022">
    <property type="entry name" value="ISP domain"/>
    <property type="match status" value="1"/>
</dbReference>
<name>A0ABN2MTL7_9PSEU</name>
<dbReference type="PROSITE" id="PS51296">
    <property type="entry name" value="RIESKE"/>
    <property type="match status" value="1"/>
</dbReference>
<evidence type="ECO:0000256" key="4">
    <source>
        <dbReference type="ARBA" id="ARBA00023002"/>
    </source>
</evidence>
<keyword evidence="5" id="KW-0408">Iron</keyword>
<dbReference type="Pfam" id="PF00848">
    <property type="entry name" value="Ring_hydroxyl_A"/>
    <property type="match status" value="1"/>
</dbReference>
<evidence type="ECO:0000256" key="1">
    <source>
        <dbReference type="ARBA" id="ARBA00001962"/>
    </source>
</evidence>
<dbReference type="Proteomes" id="UP001500449">
    <property type="component" value="Unassembled WGS sequence"/>
</dbReference>
<dbReference type="InterPro" id="IPR001663">
    <property type="entry name" value="Rng_hydr_dOase-A"/>
</dbReference>